<accession>W4Q0A4</accession>
<keyword evidence="1" id="KW-0472">Membrane</keyword>
<feature type="transmembrane region" description="Helical" evidence="1">
    <location>
        <begin position="59"/>
        <end position="79"/>
    </location>
</feature>
<dbReference type="EMBL" id="BAUT01000010">
    <property type="protein sequence ID" value="GAE25496.1"/>
    <property type="molecule type" value="Genomic_DNA"/>
</dbReference>
<evidence type="ECO:0000313" key="3">
    <source>
        <dbReference type="Proteomes" id="UP000018890"/>
    </source>
</evidence>
<dbReference type="OrthoDB" id="1677987at2"/>
<name>W4Q0A4_9BACI</name>
<evidence type="ECO:0000256" key="1">
    <source>
        <dbReference type="SAM" id="Phobius"/>
    </source>
</evidence>
<dbReference type="AlphaFoldDB" id="W4Q0A4"/>
<organism evidence="2 3">
    <name type="scientific">Halalkalibacter wakoensis JCM 9140</name>
    <dbReference type="NCBI Taxonomy" id="1236970"/>
    <lineage>
        <taxon>Bacteria</taxon>
        <taxon>Bacillati</taxon>
        <taxon>Bacillota</taxon>
        <taxon>Bacilli</taxon>
        <taxon>Bacillales</taxon>
        <taxon>Bacillaceae</taxon>
        <taxon>Halalkalibacter</taxon>
    </lineage>
</organism>
<gene>
    <name evidence="2" type="ORF">JCM9140_1494</name>
</gene>
<comment type="caution">
    <text evidence="2">The sequence shown here is derived from an EMBL/GenBank/DDBJ whole genome shotgun (WGS) entry which is preliminary data.</text>
</comment>
<keyword evidence="3" id="KW-1185">Reference proteome</keyword>
<protein>
    <submittedName>
        <fullName evidence="2">Uncharacterized protein</fullName>
    </submittedName>
</protein>
<dbReference type="STRING" id="1236970.JCM9140_1494"/>
<dbReference type="Proteomes" id="UP000018890">
    <property type="component" value="Unassembled WGS sequence"/>
</dbReference>
<dbReference type="RefSeq" id="WP_034743996.1">
    <property type="nucleotide sequence ID" value="NZ_BAUT01000010.1"/>
</dbReference>
<keyword evidence="1" id="KW-0812">Transmembrane</keyword>
<reference evidence="2" key="1">
    <citation type="journal article" date="2014" name="Genome Announc.">
        <title>Draft Genome Sequences of Three Alkaliphilic Bacillus Strains, Bacillus wakoensis JCM 9140T, Bacillus akibai JCM 9157T, and Bacillus hemicellulosilyticus JCM 9152T.</title>
        <authorList>
            <person name="Yuki M."/>
            <person name="Oshima K."/>
            <person name="Suda W."/>
            <person name="Oshida Y."/>
            <person name="Kitamura K."/>
            <person name="Iida T."/>
            <person name="Hattori M."/>
            <person name="Ohkuma M."/>
        </authorList>
    </citation>
    <scope>NUCLEOTIDE SEQUENCE [LARGE SCALE GENOMIC DNA]</scope>
    <source>
        <strain evidence="2">JCM 9140</strain>
    </source>
</reference>
<keyword evidence="1" id="KW-1133">Transmembrane helix</keyword>
<evidence type="ECO:0000313" key="2">
    <source>
        <dbReference type="EMBL" id="GAE25496.1"/>
    </source>
</evidence>
<proteinExistence type="predicted"/>
<sequence length="215" mass="24788">MSKYRYAEYWKAKAKSGEQWLSPATQIYKQNDLIFVGQILNIHSGQQESLRLLFPDIKAVAGFLQYIFLPTAFIGYFMIDEMDPKTIMLGDGAFSNLLDQLPLREQFDMTTKETMQEILDTIEATWIIEEQAAFLEIEKALRLLESINVEHVITSFNILRSPSGLATWLVSEYENQPILGINSLEEEVNMKVQDFIQLSKEAEYQLFNQSGFSIH</sequence>